<name>A0ABZ1MP80_STREF</name>
<keyword evidence="3" id="KW-1185">Reference proteome</keyword>
<sequence>MIGKWENDFDTDKAREILRSGKETEPSAPSPDTEVDTNKVGAGT</sequence>
<reference evidence="2 3" key="1">
    <citation type="submission" date="2022-10" db="EMBL/GenBank/DDBJ databases">
        <title>The complete genomes of actinobacterial strains from the NBC collection.</title>
        <authorList>
            <person name="Joergensen T.S."/>
            <person name="Alvarez Arevalo M."/>
            <person name="Sterndorff E.B."/>
            <person name="Faurdal D."/>
            <person name="Vuksanovic O."/>
            <person name="Mourched A.-S."/>
            <person name="Charusanti P."/>
            <person name="Shaw S."/>
            <person name="Blin K."/>
            <person name="Weber T."/>
        </authorList>
    </citation>
    <scope>NUCLEOTIDE SEQUENCE [LARGE SCALE GENOMIC DNA]</scope>
    <source>
        <strain evidence="2 3">NBC_00017</strain>
    </source>
</reference>
<evidence type="ECO:0000313" key="3">
    <source>
        <dbReference type="Proteomes" id="UP001621512"/>
    </source>
</evidence>
<evidence type="ECO:0000256" key="1">
    <source>
        <dbReference type="SAM" id="MobiDB-lite"/>
    </source>
</evidence>
<dbReference type="EMBL" id="CP108341">
    <property type="protein sequence ID" value="WTW29056.1"/>
    <property type="molecule type" value="Genomic_DNA"/>
</dbReference>
<organism evidence="2 3">
    <name type="scientific">Streptomyces purpurascens</name>
    <dbReference type="NCBI Taxonomy" id="1924"/>
    <lineage>
        <taxon>Bacteria</taxon>
        <taxon>Bacillati</taxon>
        <taxon>Actinomycetota</taxon>
        <taxon>Actinomycetes</taxon>
        <taxon>Kitasatosporales</taxon>
        <taxon>Streptomycetaceae</taxon>
        <taxon>Streptomyces</taxon>
    </lineage>
</organism>
<accession>A0ABZ1MP80</accession>
<gene>
    <name evidence="2" type="ORF">OHU35_24715</name>
</gene>
<protein>
    <submittedName>
        <fullName evidence="2">Uncharacterized protein</fullName>
    </submittedName>
</protein>
<dbReference type="Proteomes" id="UP001621512">
    <property type="component" value="Chromosome"/>
</dbReference>
<evidence type="ECO:0000313" key="2">
    <source>
        <dbReference type="EMBL" id="WTW29056.1"/>
    </source>
</evidence>
<proteinExistence type="predicted"/>
<dbReference type="RefSeq" id="WP_267943914.1">
    <property type="nucleotide sequence ID" value="NZ_BMUK01000015.1"/>
</dbReference>
<feature type="region of interest" description="Disordered" evidence="1">
    <location>
        <begin position="1"/>
        <end position="44"/>
    </location>
</feature>
<feature type="compositionally biased region" description="Basic and acidic residues" evidence="1">
    <location>
        <begin position="1"/>
        <end position="25"/>
    </location>
</feature>